<feature type="chain" id="PRO_5046336650" description="Lipoprotein" evidence="1">
    <location>
        <begin position="20"/>
        <end position="336"/>
    </location>
</feature>
<keyword evidence="1" id="KW-0732">Signal</keyword>
<name>A0ABN6KE51_9LEPT</name>
<evidence type="ECO:0000313" key="3">
    <source>
        <dbReference type="Proteomes" id="UP000245263"/>
    </source>
</evidence>
<accession>A0ABN6KE51</accession>
<dbReference type="NCBIfam" id="NF047446">
    <property type="entry name" value="barrel_OmpL47"/>
    <property type="match status" value="1"/>
</dbReference>
<evidence type="ECO:0000256" key="1">
    <source>
        <dbReference type="SAM" id="SignalP"/>
    </source>
</evidence>
<organism evidence="2 3">
    <name type="scientific">Leptospira kobayashii</name>
    <dbReference type="NCBI Taxonomy" id="1917830"/>
    <lineage>
        <taxon>Bacteria</taxon>
        <taxon>Pseudomonadati</taxon>
        <taxon>Spirochaetota</taxon>
        <taxon>Spirochaetia</taxon>
        <taxon>Leptospirales</taxon>
        <taxon>Leptospiraceae</taxon>
        <taxon>Leptospira</taxon>
    </lineage>
</organism>
<protein>
    <recommendedName>
        <fullName evidence="4">Lipoprotein</fullName>
    </recommendedName>
</protein>
<evidence type="ECO:0008006" key="4">
    <source>
        <dbReference type="Google" id="ProtNLM"/>
    </source>
</evidence>
<evidence type="ECO:0000313" key="2">
    <source>
        <dbReference type="EMBL" id="BDA79268.1"/>
    </source>
</evidence>
<reference evidence="2 3" key="1">
    <citation type="submission" date="2021-08" db="EMBL/GenBank/DDBJ databases">
        <title>Complete genome sequence of Leptospira kobayashii strain E30.</title>
        <authorList>
            <person name="Nakao R."/>
            <person name="Nakamura S."/>
            <person name="Masuzawa T."/>
            <person name="Koizumi N."/>
        </authorList>
    </citation>
    <scope>NUCLEOTIDE SEQUENCE [LARGE SCALE GENOMIC DNA]</scope>
    <source>
        <strain evidence="2 3">E30</strain>
    </source>
</reference>
<proteinExistence type="predicted"/>
<keyword evidence="3" id="KW-1185">Reference proteome</keyword>
<dbReference type="RefSeq" id="WP_109019318.1">
    <property type="nucleotide sequence ID" value="NZ_AP025028.1"/>
</dbReference>
<feature type="signal peptide" evidence="1">
    <location>
        <begin position="1"/>
        <end position="19"/>
    </location>
</feature>
<dbReference type="NCBIfam" id="NF047607">
    <property type="entry name" value="LBF_2017_Nterm"/>
    <property type="match status" value="1"/>
</dbReference>
<sequence length="336" mass="37448">MKKISILLLLASSLSFVYSQTARRELSILIDAPNDANFELELWKENPGDGDAITKSVPEVILFTGNKIKVNPKDEFVFFRVRRIGNFGAKGFWTQVYSADVDPGSPLSVPNEFKQAPKVFAKVEEPVVERPSDTGSFVAVPDKGNVTLYLTREKLNITTADSMAGTLVTHYKINDSIWQTLPAGEFLSFSDEGDYNLQYYSVDRVGNKEETRSVHFIKDTLAPKTDLVWLDEKQTNGQSSGYYSPETKLSLNSIDLGSGIRESFYAVQCANSGSASFQKYTSPISLKDSFSECKNQYRLLVYSVDKVGNKEATQVFEINYSSLAVATVPEEKKNQP</sequence>
<dbReference type="Gene3D" id="3.30.1920.20">
    <property type="match status" value="1"/>
</dbReference>
<dbReference type="InterPro" id="IPR058183">
    <property type="entry name" value="LBF_2017-like_N"/>
</dbReference>
<dbReference type="Proteomes" id="UP000245263">
    <property type="component" value="Chromosome 1"/>
</dbReference>
<gene>
    <name evidence="2" type="ORF">LPTSP3_g21980</name>
</gene>
<dbReference type="InterPro" id="IPR058094">
    <property type="entry name" value="Ig-like_OmpL47-like"/>
</dbReference>
<dbReference type="EMBL" id="AP025028">
    <property type="protein sequence ID" value="BDA79268.1"/>
    <property type="molecule type" value="Genomic_DNA"/>
</dbReference>